<dbReference type="GO" id="GO:0097431">
    <property type="term" value="C:mitotic spindle pole"/>
    <property type="evidence" value="ECO:0007669"/>
    <property type="project" value="TreeGrafter"/>
</dbReference>
<dbReference type="PANTHER" id="PTHR16056:SF20">
    <property type="entry name" value="C2H2-TYPE DOMAIN-CONTAINING PROTEIN-RELATED"/>
    <property type="match status" value="1"/>
</dbReference>
<dbReference type="GO" id="GO:0005739">
    <property type="term" value="C:mitochondrion"/>
    <property type="evidence" value="ECO:0007669"/>
    <property type="project" value="TreeGrafter"/>
</dbReference>
<dbReference type="STRING" id="51028.A0A0N4UWU8"/>
<organism evidence="3">
    <name type="scientific">Enterobius vermicularis</name>
    <name type="common">Human pinworm</name>
    <dbReference type="NCBI Taxonomy" id="51028"/>
    <lineage>
        <taxon>Eukaryota</taxon>
        <taxon>Metazoa</taxon>
        <taxon>Ecdysozoa</taxon>
        <taxon>Nematoda</taxon>
        <taxon>Chromadorea</taxon>
        <taxon>Rhabditida</taxon>
        <taxon>Spirurina</taxon>
        <taxon>Oxyuridomorpha</taxon>
        <taxon>Oxyuroidea</taxon>
        <taxon>Oxyuridae</taxon>
        <taxon>Enterobius</taxon>
    </lineage>
</organism>
<accession>A0A0N4UWU8</accession>
<dbReference type="Pfam" id="PF21033">
    <property type="entry name" value="RMD1-3"/>
    <property type="match status" value="1"/>
</dbReference>
<dbReference type="WBParaSite" id="EVEC_0000198101-mRNA-1">
    <property type="protein sequence ID" value="EVEC_0000198101-mRNA-1"/>
    <property type="gene ID" value="EVEC_0000198101"/>
</dbReference>
<name>A0A0N4UWU8_ENTVE</name>
<dbReference type="AlphaFoldDB" id="A0A0N4UWU8"/>
<reference evidence="1 2" key="2">
    <citation type="submission" date="2018-10" db="EMBL/GenBank/DDBJ databases">
        <authorList>
            <consortium name="Pathogen Informatics"/>
        </authorList>
    </citation>
    <scope>NUCLEOTIDE SEQUENCE [LARGE SCALE GENOMIC DNA]</scope>
</reference>
<protein>
    <submittedName>
        <fullName evidence="3">Regulator of microtubule dynamics protein 1</fullName>
    </submittedName>
</protein>
<dbReference type="GO" id="GO:0008017">
    <property type="term" value="F:microtubule binding"/>
    <property type="evidence" value="ECO:0007669"/>
    <property type="project" value="TreeGrafter"/>
</dbReference>
<sequence length="223" mass="25876">MDCPRATGDEIGKLCKLAKNEPQLLEDVEFLWRFAKACMHWGNSMEKKDPRRKQLIYEGLDYALKGYGKDENNFEALRWTAVLCGATTDYLGIKERIETAKKFKGYLDIALGRQPTEHVLLHLRGRFSYEMASLSWVEKKVCSTIFSKVPERTFDQALDDFLEADKNAPTEWPENKLYVARCYCKKKEKKFATEYLKAVEDLQKHDESVKEGIEDVRSMIAKI</sequence>
<dbReference type="GO" id="GO:0005876">
    <property type="term" value="C:spindle microtubule"/>
    <property type="evidence" value="ECO:0007669"/>
    <property type="project" value="TreeGrafter"/>
</dbReference>
<evidence type="ECO:0000313" key="2">
    <source>
        <dbReference type="Proteomes" id="UP000274131"/>
    </source>
</evidence>
<gene>
    <name evidence="1" type="ORF">EVEC_LOCUS1689</name>
</gene>
<evidence type="ECO:0000313" key="1">
    <source>
        <dbReference type="EMBL" id="VDD86546.1"/>
    </source>
</evidence>
<dbReference type="PANTHER" id="PTHR16056">
    <property type="entry name" value="REGULATOR OF MICROTUBULE DYNAMICS PROTEIN"/>
    <property type="match status" value="1"/>
</dbReference>
<proteinExistence type="predicted"/>
<keyword evidence="2" id="KW-1185">Reference proteome</keyword>
<dbReference type="OrthoDB" id="512473at2759"/>
<evidence type="ECO:0000313" key="3">
    <source>
        <dbReference type="WBParaSite" id="EVEC_0000198101-mRNA-1"/>
    </source>
</evidence>
<reference evidence="3" key="1">
    <citation type="submission" date="2017-02" db="UniProtKB">
        <authorList>
            <consortium name="WormBaseParasite"/>
        </authorList>
    </citation>
    <scope>IDENTIFICATION</scope>
</reference>
<dbReference type="EMBL" id="UXUI01007252">
    <property type="protein sequence ID" value="VDD86546.1"/>
    <property type="molecule type" value="Genomic_DNA"/>
</dbReference>
<dbReference type="Proteomes" id="UP000274131">
    <property type="component" value="Unassembled WGS sequence"/>
</dbReference>
<dbReference type="InterPro" id="IPR049039">
    <property type="entry name" value="RMD1-3_a_helical_rpt"/>
</dbReference>